<accession>A0A5J6MZ55</accession>
<keyword evidence="1" id="KW-0812">Transmembrane</keyword>
<evidence type="ECO:0000313" key="2">
    <source>
        <dbReference type="EMBL" id="QEX22364.1"/>
    </source>
</evidence>
<proteinExistence type="predicted"/>
<keyword evidence="1" id="KW-1133">Transmembrane helix</keyword>
<keyword evidence="1" id="KW-0472">Membrane</keyword>
<protein>
    <submittedName>
        <fullName evidence="2">Uncharacterized protein</fullName>
    </submittedName>
</protein>
<dbReference type="OrthoDB" id="123194at2"/>
<gene>
    <name evidence="2" type="ORF">FRZ61_22940</name>
</gene>
<feature type="transmembrane region" description="Helical" evidence="1">
    <location>
        <begin position="6"/>
        <end position="23"/>
    </location>
</feature>
<dbReference type="KEGG" id="hadh:FRZ61_22940"/>
<evidence type="ECO:0000313" key="3">
    <source>
        <dbReference type="Proteomes" id="UP000325797"/>
    </source>
</evidence>
<feature type="transmembrane region" description="Helical" evidence="1">
    <location>
        <begin position="35"/>
        <end position="57"/>
    </location>
</feature>
<name>A0A5J6MZ55_9PROT</name>
<dbReference type="AlphaFoldDB" id="A0A5J6MZ55"/>
<dbReference type="RefSeq" id="WP_151117674.1">
    <property type="nucleotide sequence ID" value="NZ_CP042582.1"/>
</dbReference>
<evidence type="ECO:0000256" key="1">
    <source>
        <dbReference type="SAM" id="Phobius"/>
    </source>
</evidence>
<keyword evidence="3" id="KW-1185">Reference proteome</keyword>
<reference evidence="2 3" key="1">
    <citation type="submission" date="2019-08" db="EMBL/GenBank/DDBJ databases">
        <title>Hyperibacter terrae gen. nov., sp. nov. and Hyperibacter viscosus sp. nov., two new members in the family Rhodospirillaceae isolated from the rhizosphere of Hypericum perforatum.</title>
        <authorList>
            <person name="Noviana Z."/>
        </authorList>
    </citation>
    <scope>NUCLEOTIDE SEQUENCE [LARGE SCALE GENOMIC DNA]</scope>
    <source>
        <strain evidence="2 3">R5959</strain>
    </source>
</reference>
<organism evidence="2 3">
    <name type="scientific">Hypericibacter adhaerens</name>
    <dbReference type="NCBI Taxonomy" id="2602016"/>
    <lineage>
        <taxon>Bacteria</taxon>
        <taxon>Pseudomonadati</taxon>
        <taxon>Pseudomonadota</taxon>
        <taxon>Alphaproteobacteria</taxon>
        <taxon>Rhodospirillales</taxon>
        <taxon>Dongiaceae</taxon>
        <taxon>Hypericibacter</taxon>
    </lineage>
</organism>
<dbReference type="Proteomes" id="UP000325797">
    <property type="component" value="Chromosome"/>
</dbReference>
<dbReference type="EMBL" id="CP042582">
    <property type="protein sequence ID" value="QEX22364.1"/>
    <property type="molecule type" value="Genomic_DNA"/>
</dbReference>
<sequence length="68" mass="7705">MGALSIWHWVIVLLLLIPAWPAWQIAKRAGLSGAWGLLMIFPVANLIAVWLFAFLSWPVDRHSEIRAN</sequence>